<dbReference type="InterPro" id="IPR001091">
    <property type="entry name" value="RM_Methyltransferase"/>
</dbReference>
<dbReference type="PROSITE" id="PS00092">
    <property type="entry name" value="N6_MTASE"/>
    <property type="match status" value="1"/>
</dbReference>
<organism evidence="6 7">
    <name type="scientific">Nocardioides kongjuensis</name>
    <dbReference type="NCBI Taxonomy" id="349522"/>
    <lineage>
        <taxon>Bacteria</taxon>
        <taxon>Bacillati</taxon>
        <taxon>Actinomycetota</taxon>
        <taxon>Actinomycetes</taxon>
        <taxon>Propionibacteriales</taxon>
        <taxon>Nocardioidaceae</taxon>
        <taxon>Nocardioides</taxon>
    </lineage>
</organism>
<dbReference type="AlphaFoldDB" id="A0A852RPQ1"/>
<dbReference type="Pfam" id="PF01555">
    <property type="entry name" value="N6_N4_Mtase"/>
    <property type="match status" value="1"/>
</dbReference>
<keyword evidence="3 6" id="KW-0808">Transferase</keyword>
<gene>
    <name evidence="6" type="ORF">BJ958_004225</name>
</gene>
<dbReference type="PANTHER" id="PTHR13370">
    <property type="entry name" value="RNA METHYLASE-RELATED"/>
    <property type="match status" value="1"/>
</dbReference>
<dbReference type="RefSeq" id="WP_218865920.1">
    <property type="nucleotide sequence ID" value="NZ_BAABEF010000001.1"/>
</dbReference>
<accession>A0A852RPQ1</accession>
<dbReference type="PANTHER" id="PTHR13370:SF3">
    <property type="entry name" value="TRNA (GUANINE(10)-N2)-METHYLTRANSFERASE HOMOLOG"/>
    <property type="match status" value="1"/>
</dbReference>
<dbReference type="GO" id="GO:0003677">
    <property type="term" value="F:DNA binding"/>
    <property type="evidence" value="ECO:0007669"/>
    <property type="project" value="InterPro"/>
</dbReference>
<dbReference type="GO" id="GO:0008170">
    <property type="term" value="F:N-methyltransferase activity"/>
    <property type="evidence" value="ECO:0007669"/>
    <property type="project" value="InterPro"/>
</dbReference>
<evidence type="ECO:0000256" key="4">
    <source>
        <dbReference type="RuleBase" id="RU362026"/>
    </source>
</evidence>
<dbReference type="Gene3D" id="3.40.50.150">
    <property type="entry name" value="Vaccinia Virus protein VP39"/>
    <property type="match status" value="1"/>
</dbReference>
<dbReference type="InterPro" id="IPR029063">
    <property type="entry name" value="SAM-dependent_MTases_sf"/>
</dbReference>
<reference evidence="6 7" key="1">
    <citation type="submission" date="2020-07" db="EMBL/GenBank/DDBJ databases">
        <title>Sequencing the genomes of 1000 actinobacteria strains.</title>
        <authorList>
            <person name="Klenk H.-P."/>
        </authorList>
    </citation>
    <scope>NUCLEOTIDE SEQUENCE [LARGE SCALE GENOMIC DNA]</scope>
    <source>
        <strain evidence="6 7">DSM 19082</strain>
    </source>
</reference>
<dbReference type="Proteomes" id="UP000582231">
    <property type="component" value="Unassembled WGS sequence"/>
</dbReference>
<evidence type="ECO:0000313" key="7">
    <source>
        <dbReference type="Proteomes" id="UP000582231"/>
    </source>
</evidence>
<dbReference type="EMBL" id="JACCBF010000001">
    <property type="protein sequence ID" value="NYD32679.1"/>
    <property type="molecule type" value="Genomic_DNA"/>
</dbReference>
<comment type="similarity">
    <text evidence="1 4">Belongs to the N(4)/N(6)-methyltransferase family.</text>
</comment>
<dbReference type="InterPro" id="IPR002941">
    <property type="entry name" value="DNA_methylase_N4/N6"/>
</dbReference>
<evidence type="ECO:0000256" key="3">
    <source>
        <dbReference type="ARBA" id="ARBA00022679"/>
    </source>
</evidence>
<comment type="caution">
    <text evidence="6">The sequence shown here is derived from an EMBL/GenBank/DDBJ whole genome shotgun (WGS) entry which is preliminary data.</text>
</comment>
<sequence length="302" mass="32241">MQDPTPTILCGDATAVLSTLDDSSVHAVVTDPPYGLDAAGKMLGQISAGYHLSETHSRGYADNDAEAYQEWCGTWARECLRVLKPGGHLIAFGGTRTIHRLTVAVEDAGFEIRDELVWLYGSGVPKGLNLTDDDGRRTGWGTTLKPAHEPAVLARKPLAGTVAQAHVEHGTGAMNLGACMVEQKDGTPRWPANVVIDDAVADLLADASRFFFVAKPGSRERPVVDGVRHPTVKPLSLMRELVRLVTPPGGVVLDPFAGSGTTLEASLIEGMQAVGIERDSTFLPLIRARVARAFESIRTDAA</sequence>
<dbReference type="EC" id="2.1.1.-" evidence="4"/>
<dbReference type="SUPFAM" id="SSF53335">
    <property type="entry name" value="S-adenosyl-L-methionine-dependent methyltransferases"/>
    <property type="match status" value="1"/>
</dbReference>
<dbReference type="GO" id="GO:0032259">
    <property type="term" value="P:methylation"/>
    <property type="evidence" value="ECO:0007669"/>
    <property type="project" value="UniProtKB-KW"/>
</dbReference>
<evidence type="ECO:0000259" key="5">
    <source>
        <dbReference type="Pfam" id="PF01555"/>
    </source>
</evidence>
<evidence type="ECO:0000313" key="6">
    <source>
        <dbReference type="EMBL" id="NYD32679.1"/>
    </source>
</evidence>
<dbReference type="GO" id="GO:0009007">
    <property type="term" value="F:site-specific DNA-methyltransferase (adenine-specific) activity"/>
    <property type="evidence" value="ECO:0007669"/>
    <property type="project" value="TreeGrafter"/>
</dbReference>
<dbReference type="PRINTS" id="PR00508">
    <property type="entry name" value="S21N4MTFRASE"/>
</dbReference>
<dbReference type="GO" id="GO:0005737">
    <property type="term" value="C:cytoplasm"/>
    <property type="evidence" value="ECO:0007669"/>
    <property type="project" value="TreeGrafter"/>
</dbReference>
<protein>
    <recommendedName>
        <fullName evidence="4">Methyltransferase</fullName>
        <ecNumber evidence="4">2.1.1.-</ecNumber>
    </recommendedName>
</protein>
<keyword evidence="7" id="KW-1185">Reference proteome</keyword>
<evidence type="ECO:0000256" key="2">
    <source>
        <dbReference type="ARBA" id="ARBA00022603"/>
    </source>
</evidence>
<keyword evidence="2 6" id="KW-0489">Methyltransferase</keyword>
<dbReference type="InterPro" id="IPR002052">
    <property type="entry name" value="DNA_methylase_N6_adenine_CS"/>
</dbReference>
<proteinExistence type="inferred from homology"/>
<feature type="domain" description="DNA methylase N-4/N-6" evidence="5">
    <location>
        <begin position="25"/>
        <end position="285"/>
    </location>
</feature>
<evidence type="ECO:0000256" key="1">
    <source>
        <dbReference type="ARBA" id="ARBA00006594"/>
    </source>
</evidence>
<name>A0A852RPQ1_9ACTN</name>